<feature type="compositionally biased region" description="Low complexity" evidence="1">
    <location>
        <begin position="167"/>
        <end position="184"/>
    </location>
</feature>
<keyword evidence="3" id="KW-1185">Reference proteome</keyword>
<dbReference type="EMBL" id="CP001700">
    <property type="protein sequence ID" value="ACU73105.1"/>
    <property type="molecule type" value="Genomic_DNA"/>
</dbReference>
<dbReference type="AlphaFoldDB" id="C7QI60"/>
<feature type="region of interest" description="Disordered" evidence="1">
    <location>
        <begin position="97"/>
        <end position="241"/>
    </location>
</feature>
<feature type="compositionally biased region" description="Low complexity" evidence="1">
    <location>
        <begin position="1"/>
        <end position="21"/>
    </location>
</feature>
<dbReference type="HOGENOM" id="CLU_1150241_0_0_11"/>
<dbReference type="KEGG" id="cai:Caci_4241"/>
<evidence type="ECO:0000256" key="1">
    <source>
        <dbReference type="SAM" id="MobiDB-lite"/>
    </source>
</evidence>
<feature type="compositionally biased region" description="Low complexity" evidence="1">
    <location>
        <begin position="109"/>
        <end position="125"/>
    </location>
</feature>
<accession>C7QI60</accession>
<dbReference type="InParanoid" id="C7QI60"/>
<protein>
    <submittedName>
        <fullName evidence="2">Uncharacterized protein</fullName>
    </submittedName>
</protein>
<feature type="region of interest" description="Disordered" evidence="1">
    <location>
        <begin position="39"/>
        <end position="82"/>
    </location>
</feature>
<organism evidence="2 3">
    <name type="scientific">Catenulispora acidiphila (strain DSM 44928 / JCM 14897 / NBRC 102108 / NRRL B-24433 / ID139908)</name>
    <dbReference type="NCBI Taxonomy" id="479433"/>
    <lineage>
        <taxon>Bacteria</taxon>
        <taxon>Bacillati</taxon>
        <taxon>Actinomycetota</taxon>
        <taxon>Actinomycetes</taxon>
        <taxon>Catenulisporales</taxon>
        <taxon>Catenulisporaceae</taxon>
        <taxon>Catenulispora</taxon>
    </lineage>
</organism>
<dbReference type="STRING" id="479433.Caci_4241"/>
<dbReference type="Proteomes" id="UP000000851">
    <property type="component" value="Chromosome"/>
</dbReference>
<name>C7QI60_CATAD</name>
<gene>
    <name evidence="2" type="ordered locus">Caci_4241</name>
</gene>
<reference evidence="2 3" key="1">
    <citation type="journal article" date="2009" name="Stand. Genomic Sci.">
        <title>Complete genome sequence of Catenulispora acidiphila type strain (ID 139908).</title>
        <authorList>
            <person name="Copeland A."/>
            <person name="Lapidus A."/>
            <person name="Glavina Del Rio T."/>
            <person name="Nolan M."/>
            <person name="Lucas S."/>
            <person name="Chen F."/>
            <person name="Tice H."/>
            <person name="Cheng J.F."/>
            <person name="Bruce D."/>
            <person name="Goodwin L."/>
            <person name="Pitluck S."/>
            <person name="Mikhailova N."/>
            <person name="Pati A."/>
            <person name="Ivanova N."/>
            <person name="Mavromatis K."/>
            <person name="Chen A."/>
            <person name="Palaniappan K."/>
            <person name="Chain P."/>
            <person name="Land M."/>
            <person name="Hauser L."/>
            <person name="Chang Y.J."/>
            <person name="Jeffries C.D."/>
            <person name="Chertkov O."/>
            <person name="Brettin T."/>
            <person name="Detter J.C."/>
            <person name="Han C."/>
            <person name="Ali Z."/>
            <person name="Tindall B.J."/>
            <person name="Goker M."/>
            <person name="Bristow J."/>
            <person name="Eisen J.A."/>
            <person name="Markowitz V."/>
            <person name="Hugenholtz P."/>
            <person name="Kyrpides N.C."/>
            <person name="Klenk H.P."/>
        </authorList>
    </citation>
    <scope>NUCLEOTIDE SEQUENCE [LARGE SCALE GENOMIC DNA]</scope>
    <source>
        <strain evidence="3">DSM 44928 / JCM 14897 / NBRC 102108 / NRRL B-24433 / ID139908</strain>
    </source>
</reference>
<feature type="region of interest" description="Disordered" evidence="1">
    <location>
        <begin position="1"/>
        <end position="24"/>
    </location>
</feature>
<evidence type="ECO:0000313" key="3">
    <source>
        <dbReference type="Proteomes" id="UP000000851"/>
    </source>
</evidence>
<evidence type="ECO:0000313" key="2">
    <source>
        <dbReference type="EMBL" id="ACU73105.1"/>
    </source>
</evidence>
<feature type="compositionally biased region" description="Low complexity" evidence="1">
    <location>
        <begin position="53"/>
        <end position="79"/>
    </location>
</feature>
<proteinExistence type="predicted"/>
<sequence>MPDTPLSALARPRPPALAAASQPPPFRAAIARKLMQGCTALAKHNMPPAGPESASPRRPSRTSLRAPARPRPLTLAAASQPPPFRAAIARKLMQGCTALAKHNMPPVRPESASPRRPSRTSLSARARPRPPTPATASQPPQLRAALACRFMQGRTALAKQNMPPVGSEAASPRRPSQRSSLSAPVRLRLRPQPRAASITAAPPHSNSLIPPPLRSRAAGHRGAVQHLWSRSSGRRLNDRVS</sequence>